<evidence type="ECO:0000313" key="2">
    <source>
        <dbReference type="EMBL" id="MCV7421126.1"/>
    </source>
</evidence>
<dbReference type="Gene3D" id="2.30.130.40">
    <property type="entry name" value="LON domain-like"/>
    <property type="match status" value="1"/>
</dbReference>
<protein>
    <submittedName>
        <fullName evidence="2">LON peptidase substrate-binding domain-containing protein</fullName>
    </submittedName>
</protein>
<accession>A0A9X2Z1B0</accession>
<dbReference type="Proteomes" id="UP001141629">
    <property type="component" value="Unassembled WGS sequence"/>
</dbReference>
<dbReference type="SUPFAM" id="SSF88697">
    <property type="entry name" value="PUA domain-like"/>
    <property type="match status" value="1"/>
</dbReference>
<dbReference type="InterPro" id="IPR046336">
    <property type="entry name" value="Lon_prtase_N_sf"/>
</dbReference>
<dbReference type="RefSeq" id="WP_263995909.1">
    <property type="nucleotide sequence ID" value="NZ_JACKVK010000008.1"/>
</dbReference>
<evidence type="ECO:0000313" key="3">
    <source>
        <dbReference type="Proteomes" id="UP001141629"/>
    </source>
</evidence>
<dbReference type="AlphaFoldDB" id="A0A9X2Z1B0"/>
<dbReference type="PROSITE" id="PS51787">
    <property type="entry name" value="LON_N"/>
    <property type="match status" value="1"/>
</dbReference>
<feature type="domain" description="Lon N-terminal" evidence="1">
    <location>
        <begin position="1"/>
        <end position="201"/>
    </location>
</feature>
<dbReference type="PANTHER" id="PTHR46732:SF8">
    <property type="entry name" value="ATP-DEPENDENT PROTEASE LA (LON) DOMAIN PROTEIN"/>
    <property type="match status" value="1"/>
</dbReference>
<comment type="caution">
    <text evidence="2">The sequence shown here is derived from an EMBL/GenBank/DDBJ whole genome shotgun (WGS) entry which is preliminary data.</text>
</comment>
<dbReference type="EMBL" id="JACKVK010000008">
    <property type="protein sequence ID" value="MCV7421126.1"/>
    <property type="molecule type" value="Genomic_DNA"/>
</dbReference>
<reference evidence="2" key="2">
    <citation type="journal article" date="2022" name="BMC Genomics">
        <title>Comparative genome analysis of mycobacteria focusing on tRNA and non-coding RNA.</title>
        <authorList>
            <person name="Behra P.R.K."/>
            <person name="Pettersson B.M.F."/>
            <person name="Ramesh M."/>
            <person name="Das S."/>
            <person name="Dasgupta S."/>
            <person name="Kirsebom L.A."/>
        </authorList>
    </citation>
    <scope>NUCLEOTIDE SEQUENCE</scope>
    <source>
        <strain evidence="2">DSM 44838</strain>
    </source>
</reference>
<dbReference type="InterPro" id="IPR003111">
    <property type="entry name" value="Lon_prtase_N"/>
</dbReference>
<dbReference type="InterPro" id="IPR015947">
    <property type="entry name" value="PUA-like_sf"/>
</dbReference>
<gene>
    <name evidence="2" type="ORF">H7K45_11295</name>
</gene>
<keyword evidence="3" id="KW-1185">Reference proteome</keyword>
<sequence>MTIRPMFPLESVRLPGEDLPLRIFEPRYGALVRDCLDDAREFGVVLIAAGREVGGEDARCDVGSVAHIVDYQDLGDGQYLLECEMRERIRVTAWLEDDPYPRADVEPWPDEPGATVTGDEIAVVEDRLIEIFERVAAAQETTLPSRLQLLGEPEPGDDAGKRLFALSSRVPMGQADRYAVLEAPSAAARLDALRDAVETVAAMVEFQLAGD</sequence>
<reference evidence="2" key="1">
    <citation type="submission" date="2020-07" db="EMBL/GenBank/DDBJ databases">
        <authorList>
            <person name="Pettersson B.M.F."/>
            <person name="Behra P.R.K."/>
            <person name="Ramesh M."/>
            <person name="Das S."/>
            <person name="Dasgupta S."/>
            <person name="Kirsebom L.A."/>
        </authorList>
    </citation>
    <scope>NUCLEOTIDE SEQUENCE</scope>
    <source>
        <strain evidence="2">DSM 44838</strain>
    </source>
</reference>
<dbReference type="SMART" id="SM00464">
    <property type="entry name" value="LON"/>
    <property type="match status" value="1"/>
</dbReference>
<dbReference type="Pfam" id="PF02190">
    <property type="entry name" value="LON_substr_bdg"/>
    <property type="match status" value="1"/>
</dbReference>
<organism evidence="2 3">
    <name type="scientific">Mycobacterium yunnanensis</name>
    <dbReference type="NCBI Taxonomy" id="368477"/>
    <lineage>
        <taxon>Bacteria</taxon>
        <taxon>Bacillati</taxon>
        <taxon>Actinomycetota</taxon>
        <taxon>Actinomycetes</taxon>
        <taxon>Mycobacteriales</taxon>
        <taxon>Mycobacteriaceae</taxon>
        <taxon>Mycobacterium</taxon>
    </lineage>
</organism>
<evidence type="ECO:0000259" key="1">
    <source>
        <dbReference type="PROSITE" id="PS51787"/>
    </source>
</evidence>
<proteinExistence type="predicted"/>
<name>A0A9X2Z1B0_9MYCO</name>
<dbReference type="PANTHER" id="PTHR46732">
    <property type="entry name" value="ATP-DEPENDENT PROTEASE LA (LON) DOMAIN PROTEIN"/>
    <property type="match status" value="1"/>
</dbReference>